<keyword evidence="5 12" id="KW-0479">Metal-binding</keyword>
<organism>
    <name type="scientific">Branchiostoma floridae</name>
    <name type="common">Florida lancelet</name>
    <name type="synonym">Amphioxus</name>
    <dbReference type="NCBI Taxonomy" id="7739"/>
    <lineage>
        <taxon>Eukaryota</taxon>
        <taxon>Metazoa</taxon>
        <taxon>Chordata</taxon>
        <taxon>Cephalochordata</taxon>
        <taxon>Leptocardii</taxon>
        <taxon>Amphioxiformes</taxon>
        <taxon>Branchiostomatidae</taxon>
        <taxon>Branchiostoma</taxon>
    </lineage>
</organism>
<keyword evidence="7 13" id="KW-0560">Oxidoreductase</keyword>
<dbReference type="CDD" id="cd11055">
    <property type="entry name" value="CYP3A-like"/>
    <property type="match status" value="1"/>
</dbReference>
<evidence type="ECO:0000256" key="3">
    <source>
        <dbReference type="ARBA" id="ARBA00010617"/>
    </source>
</evidence>
<reference evidence="15" key="1">
    <citation type="journal article" date="2008" name="Nature">
        <title>The amphioxus genome and the evolution of the chordate karyotype.</title>
        <authorList>
            <consortium name="US DOE Joint Genome Institute (JGI-PGF)"/>
            <person name="Putnam N.H."/>
            <person name="Butts T."/>
            <person name="Ferrier D.E.K."/>
            <person name="Furlong R.F."/>
            <person name="Hellsten U."/>
            <person name="Kawashima T."/>
            <person name="Robinson-Rechavi M."/>
            <person name="Shoguchi E."/>
            <person name="Terry A."/>
            <person name="Yu J.-K."/>
            <person name="Benito-Gutierrez E.L."/>
            <person name="Dubchak I."/>
            <person name="Garcia-Fernandez J."/>
            <person name="Gibson-Brown J.J."/>
            <person name="Grigoriev I.V."/>
            <person name="Horton A.C."/>
            <person name="de Jong P.J."/>
            <person name="Jurka J."/>
            <person name="Kapitonov V.V."/>
            <person name="Kohara Y."/>
            <person name="Kuroki Y."/>
            <person name="Lindquist E."/>
            <person name="Lucas S."/>
            <person name="Osoegawa K."/>
            <person name="Pennacchio L.A."/>
            <person name="Salamov A.A."/>
            <person name="Satou Y."/>
            <person name="Sauka-Spengler T."/>
            <person name="Schmutz J."/>
            <person name="Shin-I T."/>
            <person name="Toyoda A."/>
            <person name="Bronner-Fraser M."/>
            <person name="Fujiyama A."/>
            <person name="Holland L.Z."/>
            <person name="Holland P.W.H."/>
            <person name="Satoh N."/>
            <person name="Rokhsar D.S."/>
        </authorList>
    </citation>
    <scope>NUCLEOTIDE SEQUENCE [LARGE SCALE GENOMIC DNA]</scope>
    <source>
        <strain evidence="15">S238N-H82</strain>
        <tissue evidence="15">Testes</tissue>
    </source>
</reference>
<dbReference type="FunFam" id="1.10.630.10:FF:000003">
    <property type="entry name" value="cytochrome P450 3A12-like isoform X2"/>
    <property type="match status" value="1"/>
</dbReference>
<keyword evidence="14" id="KW-1133">Transmembrane helix</keyword>
<keyword evidence="9 13" id="KW-0503">Monooxygenase</keyword>
<evidence type="ECO:0000256" key="9">
    <source>
        <dbReference type="ARBA" id="ARBA00023033"/>
    </source>
</evidence>
<dbReference type="InParanoid" id="C3ZDZ8"/>
<keyword evidence="6" id="KW-0256">Endoplasmic reticulum</keyword>
<keyword evidence="10 14" id="KW-0472">Membrane</keyword>
<dbReference type="PANTHER" id="PTHR24302:SF15">
    <property type="entry name" value="FATTY-ACID PEROXYGENASE"/>
    <property type="match status" value="1"/>
</dbReference>
<comment type="function">
    <text evidence="11">Cytochromes P450 are a group of heme-thiolate monooxygenases. They oxidize a variety of structurally unrelated compounds, including steroids, fatty acids, and xenobiotics.</text>
</comment>
<dbReference type="GO" id="GO:0005789">
    <property type="term" value="C:endoplasmic reticulum membrane"/>
    <property type="evidence" value="ECO:0007669"/>
    <property type="project" value="UniProtKB-SubCell"/>
</dbReference>
<keyword evidence="8 12" id="KW-0408">Iron</keyword>
<accession>C3ZDZ8</accession>
<evidence type="ECO:0000256" key="13">
    <source>
        <dbReference type="RuleBase" id="RU000461"/>
    </source>
</evidence>
<comment type="subcellular location">
    <subcellularLocation>
        <location evidence="2">Endoplasmic reticulum membrane</location>
    </subcellularLocation>
</comment>
<evidence type="ECO:0000256" key="5">
    <source>
        <dbReference type="ARBA" id="ARBA00022723"/>
    </source>
</evidence>
<dbReference type="InterPro" id="IPR001128">
    <property type="entry name" value="Cyt_P450"/>
</dbReference>
<dbReference type="PROSITE" id="PS00086">
    <property type="entry name" value="CYTOCHROME_P450"/>
    <property type="match status" value="1"/>
</dbReference>
<comment type="similarity">
    <text evidence="3 13">Belongs to the cytochrome P450 family.</text>
</comment>
<comment type="cofactor">
    <cofactor evidence="1 12">
        <name>heme</name>
        <dbReference type="ChEBI" id="CHEBI:30413"/>
    </cofactor>
</comment>
<dbReference type="InterPro" id="IPR002401">
    <property type="entry name" value="Cyt_P450_E_grp-I"/>
</dbReference>
<evidence type="ECO:0000256" key="14">
    <source>
        <dbReference type="SAM" id="Phobius"/>
    </source>
</evidence>
<keyword evidence="4 12" id="KW-0349">Heme</keyword>
<dbReference type="PANTHER" id="PTHR24302">
    <property type="entry name" value="CYTOCHROME P450 FAMILY 3"/>
    <property type="match status" value="1"/>
</dbReference>
<evidence type="ECO:0000256" key="10">
    <source>
        <dbReference type="ARBA" id="ARBA00023136"/>
    </source>
</evidence>
<sequence length="475" mass="53977">WILILTSLNINRFLVWPFSTFKKLGIPGPKPIPLFGNYLDYLKGTNLFDQECYNKYNKVWGIFEAQTPILMAGDLKLVKEITVKRTNIFQNRRDLGGRGEIFSASMAALKDADWKRVRGAISPTFSTGKLKQMSPHVEKCANDFVSKLAENEKEGTMFDMKWISGGYALDVISSTAFGVQVDSLNNPDHPLVTSAKTLFVFNFFNPLILIVFLFPQLAWLLEVCGVSFMNRKSINYFSEAVDNAISMRKAKQADGASDEARPPDFLQLMIEAHNAELDNGVSKDTFKYGVSKREIKGNAVLFWVAGYESSSNILSLTAYNLALHQDVQDKAIEELDAVIRKHGKLDYKAVHELPYMEMCINETLRLYPTALRIDRVCTEDVDIHGVHIPAGMLCFVPVWTIHHDPDIWPEPEKFRPERFSKEEVEARDPYAYLPWGSGPRNCAGMRIAQLELRFAMAKALEKFRFFPCEKTEVKS</sequence>
<protein>
    <submittedName>
        <fullName evidence="15">Uncharacterized protein</fullName>
    </submittedName>
</protein>
<evidence type="ECO:0000256" key="12">
    <source>
        <dbReference type="PIRSR" id="PIRSR602401-1"/>
    </source>
</evidence>
<name>C3ZDZ8_BRAFL</name>
<evidence type="ECO:0000256" key="1">
    <source>
        <dbReference type="ARBA" id="ARBA00001971"/>
    </source>
</evidence>
<dbReference type="SUPFAM" id="SSF48264">
    <property type="entry name" value="Cytochrome P450"/>
    <property type="match status" value="1"/>
</dbReference>
<dbReference type="Gene3D" id="1.10.630.10">
    <property type="entry name" value="Cytochrome P450"/>
    <property type="match status" value="1"/>
</dbReference>
<dbReference type="PRINTS" id="PR00385">
    <property type="entry name" value="P450"/>
</dbReference>
<evidence type="ECO:0000256" key="7">
    <source>
        <dbReference type="ARBA" id="ARBA00023002"/>
    </source>
</evidence>
<evidence type="ECO:0000256" key="6">
    <source>
        <dbReference type="ARBA" id="ARBA00022824"/>
    </source>
</evidence>
<gene>
    <name evidence="15" type="ORF">BRAFLDRAFT_201549</name>
</gene>
<proteinExistence type="inferred from homology"/>
<evidence type="ECO:0000256" key="2">
    <source>
        <dbReference type="ARBA" id="ARBA00004586"/>
    </source>
</evidence>
<feature type="binding site" description="axial binding residue" evidence="12">
    <location>
        <position position="442"/>
    </location>
    <ligand>
        <name>heme</name>
        <dbReference type="ChEBI" id="CHEBI:30413"/>
    </ligand>
    <ligandPart>
        <name>Fe</name>
        <dbReference type="ChEBI" id="CHEBI:18248"/>
    </ligandPart>
</feature>
<evidence type="ECO:0000256" key="8">
    <source>
        <dbReference type="ARBA" id="ARBA00023004"/>
    </source>
</evidence>
<dbReference type="GO" id="GO:0004497">
    <property type="term" value="F:monooxygenase activity"/>
    <property type="evidence" value="ECO:0007669"/>
    <property type="project" value="UniProtKB-KW"/>
</dbReference>
<dbReference type="Pfam" id="PF00067">
    <property type="entry name" value="p450"/>
    <property type="match status" value="1"/>
</dbReference>
<dbReference type="GO" id="GO:0005506">
    <property type="term" value="F:iron ion binding"/>
    <property type="evidence" value="ECO:0007669"/>
    <property type="project" value="InterPro"/>
</dbReference>
<feature type="transmembrane region" description="Helical" evidence="14">
    <location>
        <begin position="199"/>
        <end position="221"/>
    </location>
</feature>
<dbReference type="AlphaFoldDB" id="C3ZDZ8"/>
<dbReference type="STRING" id="7739.C3ZDZ8"/>
<evidence type="ECO:0000256" key="4">
    <source>
        <dbReference type="ARBA" id="ARBA00022617"/>
    </source>
</evidence>
<feature type="non-terminal residue" evidence="15">
    <location>
        <position position="1"/>
    </location>
</feature>
<dbReference type="eggNOG" id="KOG0158">
    <property type="taxonomic scope" value="Eukaryota"/>
</dbReference>
<dbReference type="GO" id="GO:0020037">
    <property type="term" value="F:heme binding"/>
    <property type="evidence" value="ECO:0007669"/>
    <property type="project" value="InterPro"/>
</dbReference>
<dbReference type="GO" id="GO:0016705">
    <property type="term" value="F:oxidoreductase activity, acting on paired donors, with incorporation or reduction of molecular oxygen"/>
    <property type="evidence" value="ECO:0007669"/>
    <property type="project" value="InterPro"/>
</dbReference>
<dbReference type="InterPro" id="IPR036396">
    <property type="entry name" value="Cyt_P450_sf"/>
</dbReference>
<dbReference type="PRINTS" id="PR00463">
    <property type="entry name" value="EP450I"/>
</dbReference>
<keyword evidence="14" id="KW-0812">Transmembrane</keyword>
<evidence type="ECO:0000313" key="15">
    <source>
        <dbReference type="EMBL" id="EEN48954.1"/>
    </source>
</evidence>
<dbReference type="InterPro" id="IPR017972">
    <property type="entry name" value="Cyt_P450_CS"/>
</dbReference>
<dbReference type="EMBL" id="GG666612">
    <property type="protein sequence ID" value="EEN48954.1"/>
    <property type="molecule type" value="Genomic_DNA"/>
</dbReference>
<evidence type="ECO:0000256" key="11">
    <source>
        <dbReference type="ARBA" id="ARBA00043906"/>
    </source>
</evidence>
<dbReference type="InterPro" id="IPR050705">
    <property type="entry name" value="Cytochrome_P450_3A"/>
</dbReference>